<gene>
    <name evidence="1" type="ORF">RJ639_038485</name>
</gene>
<dbReference type="PANTHER" id="PTHR47303:SF1">
    <property type="entry name" value="NF-KAPPA-B INHIBITOR BETA"/>
    <property type="match status" value="1"/>
</dbReference>
<proteinExistence type="predicted"/>
<name>A0AA88WKI0_9ASTE</name>
<evidence type="ECO:0000313" key="2">
    <source>
        <dbReference type="Proteomes" id="UP001188597"/>
    </source>
</evidence>
<dbReference type="AlphaFoldDB" id="A0AA88WKI0"/>
<organism evidence="1 2">
    <name type="scientific">Escallonia herrerae</name>
    <dbReference type="NCBI Taxonomy" id="1293975"/>
    <lineage>
        <taxon>Eukaryota</taxon>
        <taxon>Viridiplantae</taxon>
        <taxon>Streptophyta</taxon>
        <taxon>Embryophyta</taxon>
        <taxon>Tracheophyta</taxon>
        <taxon>Spermatophyta</taxon>
        <taxon>Magnoliopsida</taxon>
        <taxon>eudicotyledons</taxon>
        <taxon>Gunneridae</taxon>
        <taxon>Pentapetalae</taxon>
        <taxon>asterids</taxon>
        <taxon>campanulids</taxon>
        <taxon>Escalloniales</taxon>
        <taxon>Escalloniaceae</taxon>
        <taxon>Escallonia</taxon>
    </lineage>
</organism>
<sequence>MLENSFNVMSQDDVRSIDEPTRITEAKITEFREPALHIAVGTTKAIHFVEKLVELMSTEALALQTSVGKTSLCIAATVGNIEAAAILVNKSRNLLYIRDNFGSLPLSAAENS</sequence>
<dbReference type="PANTHER" id="PTHR47303">
    <property type="match status" value="1"/>
</dbReference>
<reference evidence="1" key="1">
    <citation type="submission" date="2022-12" db="EMBL/GenBank/DDBJ databases">
        <title>Draft genome assemblies for two species of Escallonia (Escalloniales).</title>
        <authorList>
            <person name="Chanderbali A."/>
            <person name="Dervinis C."/>
            <person name="Anghel I."/>
            <person name="Soltis D."/>
            <person name="Soltis P."/>
            <person name="Zapata F."/>
        </authorList>
    </citation>
    <scope>NUCLEOTIDE SEQUENCE</scope>
    <source>
        <strain evidence="1">UCBG64.0493</strain>
        <tissue evidence="1">Leaf</tissue>
    </source>
</reference>
<dbReference type="Proteomes" id="UP001188597">
    <property type="component" value="Unassembled WGS sequence"/>
</dbReference>
<dbReference type="Gene3D" id="1.25.40.20">
    <property type="entry name" value="Ankyrin repeat-containing domain"/>
    <property type="match status" value="1"/>
</dbReference>
<dbReference type="SUPFAM" id="SSF48403">
    <property type="entry name" value="Ankyrin repeat"/>
    <property type="match status" value="1"/>
</dbReference>
<protein>
    <submittedName>
        <fullName evidence="1">Uncharacterized protein</fullName>
    </submittedName>
</protein>
<comment type="caution">
    <text evidence="1">The sequence shown here is derived from an EMBL/GenBank/DDBJ whole genome shotgun (WGS) entry which is preliminary data.</text>
</comment>
<evidence type="ECO:0000313" key="1">
    <source>
        <dbReference type="EMBL" id="KAK3029526.1"/>
    </source>
</evidence>
<keyword evidence="2" id="KW-1185">Reference proteome</keyword>
<accession>A0AA88WKI0</accession>
<dbReference type="EMBL" id="JAVXUP010000377">
    <property type="protein sequence ID" value="KAK3029526.1"/>
    <property type="molecule type" value="Genomic_DNA"/>
</dbReference>
<dbReference type="InterPro" id="IPR036770">
    <property type="entry name" value="Ankyrin_rpt-contain_sf"/>
</dbReference>